<dbReference type="PRINTS" id="PR00700">
    <property type="entry name" value="PRTYPHPHTASE"/>
</dbReference>
<keyword evidence="8 14" id="KW-0727">SH2 domain</keyword>
<dbReference type="FunFam" id="3.30.505.10:FF:000018">
    <property type="entry name" value="Tyrosine-protein phosphatase non-receptor type"/>
    <property type="match status" value="1"/>
</dbReference>
<dbReference type="Pfam" id="PF00102">
    <property type="entry name" value="Y_phosphatase"/>
    <property type="match status" value="1"/>
</dbReference>
<dbReference type="PANTHER" id="PTHR46559:SF3">
    <property type="entry name" value="TYROSINE-PROTEIN PHOSPHATASE NON-RECEPTOR TYPE"/>
    <property type="match status" value="1"/>
</dbReference>
<proteinExistence type="inferred from homology"/>
<dbReference type="PROSITE" id="PS50056">
    <property type="entry name" value="TYR_PHOSPHATASE_2"/>
    <property type="match status" value="1"/>
</dbReference>
<evidence type="ECO:0000256" key="4">
    <source>
        <dbReference type="ARBA" id="ARBA00022553"/>
    </source>
</evidence>
<dbReference type="GO" id="GO:0005737">
    <property type="term" value="C:cytoplasm"/>
    <property type="evidence" value="ECO:0007669"/>
    <property type="project" value="UniProtKB-SubCell"/>
</dbReference>
<dbReference type="GO" id="GO:0050839">
    <property type="term" value="F:cell adhesion molecule binding"/>
    <property type="evidence" value="ECO:0007669"/>
    <property type="project" value="TreeGrafter"/>
</dbReference>
<dbReference type="InterPro" id="IPR012152">
    <property type="entry name" value="Tyr_Pase_non-rcpt_typ-6/11"/>
</dbReference>
<dbReference type="InterPro" id="IPR029021">
    <property type="entry name" value="Prot-tyrosine_phosphatase-like"/>
</dbReference>
<dbReference type="GO" id="GO:0030971">
    <property type="term" value="F:receptor tyrosine kinase binding"/>
    <property type="evidence" value="ECO:0007669"/>
    <property type="project" value="TreeGrafter"/>
</dbReference>
<evidence type="ECO:0000256" key="7">
    <source>
        <dbReference type="ARBA" id="ARBA00022912"/>
    </source>
</evidence>
<feature type="compositionally biased region" description="Pro residues" evidence="15">
    <location>
        <begin position="612"/>
        <end position="624"/>
    </location>
</feature>
<dbReference type="FunFam" id="3.90.190.10:FF:000045">
    <property type="entry name" value="Tyrosine-protein phosphatase non-receptor type 12"/>
    <property type="match status" value="1"/>
</dbReference>
<dbReference type="Pfam" id="PF00017">
    <property type="entry name" value="SH2"/>
    <property type="match status" value="2"/>
</dbReference>
<evidence type="ECO:0000256" key="13">
    <source>
        <dbReference type="PIRSR" id="PIRSR000929-2"/>
    </source>
</evidence>
<keyword evidence="4" id="KW-0597">Phosphoprotein</keyword>
<comment type="similarity">
    <text evidence="2 11">Belongs to the protein-tyrosine phosphatase family. Non-receptor class 2 subfamily.</text>
</comment>
<feature type="domain" description="SH2" evidence="16">
    <location>
        <begin position="113"/>
        <end position="207"/>
    </location>
</feature>
<dbReference type="PROSITE" id="PS50055">
    <property type="entry name" value="TYR_PHOSPHATASE_PTP"/>
    <property type="match status" value="1"/>
</dbReference>
<name>A0AA88HEC1_ARTSF</name>
<feature type="domain" description="Tyrosine specific protein phosphatases" evidence="18">
    <location>
        <begin position="420"/>
        <end position="496"/>
    </location>
</feature>
<evidence type="ECO:0000256" key="2">
    <source>
        <dbReference type="ARBA" id="ARBA00010750"/>
    </source>
</evidence>
<evidence type="ECO:0000256" key="12">
    <source>
        <dbReference type="PIRSR" id="PIRSR000929-1"/>
    </source>
</evidence>
<evidence type="ECO:0000313" key="20">
    <source>
        <dbReference type="Proteomes" id="UP001187531"/>
    </source>
</evidence>
<dbReference type="InterPro" id="IPR000242">
    <property type="entry name" value="PTP_cat"/>
</dbReference>
<dbReference type="PIRSF" id="PIRSF000929">
    <property type="entry name" value="Tyr-Ptase_nr_6"/>
    <property type="match status" value="1"/>
</dbReference>
<keyword evidence="5" id="KW-0677">Repeat</keyword>
<dbReference type="FunFam" id="3.30.505.10:FF:000012">
    <property type="entry name" value="Tyrosine-protein phosphatase non-receptor type"/>
    <property type="match status" value="1"/>
</dbReference>
<dbReference type="PANTHER" id="PTHR46559">
    <property type="entry name" value="TYROSINE-PROTEIN PHOSPHATASE NON-RECEPTOR TYPE 11"/>
    <property type="match status" value="1"/>
</dbReference>
<comment type="subcellular location">
    <subcellularLocation>
        <location evidence="1 11">Cytoplasm</location>
    </subcellularLocation>
</comment>
<evidence type="ECO:0000256" key="1">
    <source>
        <dbReference type="ARBA" id="ARBA00004496"/>
    </source>
</evidence>
<feature type="active site" description="Phosphocysteine intermediate" evidence="12">
    <location>
        <position position="443"/>
    </location>
</feature>
<comment type="catalytic activity">
    <reaction evidence="10 11">
        <text>O-phospho-L-tyrosyl-[protein] + H2O = L-tyrosyl-[protein] + phosphate</text>
        <dbReference type="Rhea" id="RHEA:10684"/>
        <dbReference type="Rhea" id="RHEA-COMP:10136"/>
        <dbReference type="Rhea" id="RHEA-COMP:20101"/>
        <dbReference type="ChEBI" id="CHEBI:15377"/>
        <dbReference type="ChEBI" id="CHEBI:43474"/>
        <dbReference type="ChEBI" id="CHEBI:46858"/>
        <dbReference type="ChEBI" id="CHEBI:61978"/>
        <dbReference type="EC" id="3.1.3.48"/>
    </reaction>
</comment>
<dbReference type="CDD" id="cd14544">
    <property type="entry name" value="PTPc-N11_6"/>
    <property type="match status" value="1"/>
</dbReference>
<dbReference type="EC" id="3.1.3.48" evidence="11"/>
<dbReference type="CDD" id="cd10340">
    <property type="entry name" value="SH2_N-SH2_SHP_like"/>
    <property type="match status" value="1"/>
</dbReference>
<accession>A0AA88HEC1</accession>
<evidence type="ECO:0000256" key="8">
    <source>
        <dbReference type="ARBA" id="ARBA00022999"/>
    </source>
</evidence>
<evidence type="ECO:0000259" key="16">
    <source>
        <dbReference type="PROSITE" id="PS50001"/>
    </source>
</evidence>
<reference evidence="19" key="1">
    <citation type="submission" date="2023-07" db="EMBL/GenBank/DDBJ databases">
        <title>Chromosome-level genome assembly of Artemia franciscana.</title>
        <authorList>
            <person name="Jo E."/>
        </authorList>
    </citation>
    <scope>NUCLEOTIDE SEQUENCE</scope>
    <source>
        <tissue evidence="19">Whole body</tissue>
    </source>
</reference>
<dbReference type="SUPFAM" id="SSF55550">
    <property type="entry name" value="SH2 domain"/>
    <property type="match status" value="2"/>
</dbReference>
<dbReference type="PRINTS" id="PR00401">
    <property type="entry name" value="SH2DOMAIN"/>
</dbReference>
<evidence type="ECO:0000313" key="19">
    <source>
        <dbReference type="EMBL" id="KAK2705891.1"/>
    </source>
</evidence>
<comment type="similarity">
    <text evidence="9">Belongs to the protein-tyrosine phosphatase family. Non-receptor class 4 subfamily.</text>
</comment>
<dbReference type="SUPFAM" id="SSF52799">
    <property type="entry name" value="(Phosphotyrosine protein) phosphatases II"/>
    <property type="match status" value="1"/>
</dbReference>
<dbReference type="InterPro" id="IPR000387">
    <property type="entry name" value="Tyr_Pase_dom"/>
</dbReference>
<dbReference type="InterPro" id="IPR016130">
    <property type="entry name" value="Tyr_Pase_AS"/>
</dbReference>
<feature type="region of interest" description="Disordered" evidence="15">
    <location>
        <begin position="604"/>
        <end position="624"/>
    </location>
</feature>
<organism evidence="19 20">
    <name type="scientific">Artemia franciscana</name>
    <name type="common">Brine shrimp</name>
    <name type="synonym">Artemia sanfranciscana</name>
    <dbReference type="NCBI Taxonomy" id="6661"/>
    <lineage>
        <taxon>Eukaryota</taxon>
        <taxon>Metazoa</taxon>
        <taxon>Ecdysozoa</taxon>
        <taxon>Arthropoda</taxon>
        <taxon>Crustacea</taxon>
        <taxon>Branchiopoda</taxon>
        <taxon>Anostraca</taxon>
        <taxon>Artemiidae</taxon>
        <taxon>Artemia</taxon>
    </lineage>
</organism>
<feature type="binding site" evidence="13">
    <location>
        <position position="490"/>
    </location>
    <ligand>
        <name>substrate</name>
    </ligand>
</feature>
<evidence type="ECO:0000256" key="3">
    <source>
        <dbReference type="ARBA" id="ARBA00022490"/>
    </source>
</evidence>
<dbReference type="SMART" id="SM00252">
    <property type="entry name" value="SH2"/>
    <property type="match status" value="2"/>
</dbReference>
<dbReference type="PROSITE" id="PS00383">
    <property type="entry name" value="TYR_PHOSPHATASE_1"/>
    <property type="match status" value="1"/>
</dbReference>
<evidence type="ECO:0000259" key="18">
    <source>
        <dbReference type="PROSITE" id="PS50056"/>
    </source>
</evidence>
<protein>
    <recommendedName>
        <fullName evidence="11">Tyrosine-protein phosphatase non-receptor type</fullName>
        <ecNumber evidence="11">3.1.3.48</ecNumber>
    </recommendedName>
</protein>
<dbReference type="GO" id="GO:0004726">
    <property type="term" value="F:non-membrane spanning protein tyrosine phosphatase activity"/>
    <property type="evidence" value="ECO:0007669"/>
    <property type="project" value="TreeGrafter"/>
</dbReference>
<dbReference type="GO" id="GO:0070374">
    <property type="term" value="P:positive regulation of ERK1 and ERK2 cascade"/>
    <property type="evidence" value="ECO:0007669"/>
    <property type="project" value="TreeGrafter"/>
</dbReference>
<dbReference type="EMBL" id="JAVRJZ010000020">
    <property type="protein sequence ID" value="KAK2705891.1"/>
    <property type="molecule type" value="Genomic_DNA"/>
</dbReference>
<dbReference type="SMART" id="SM00194">
    <property type="entry name" value="PTPc"/>
    <property type="match status" value="1"/>
</dbReference>
<dbReference type="PROSITE" id="PS50001">
    <property type="entry name" value="SH2"/>
    <property type="match status" value="2"/>
</dbReference>
<keyword evidence="20" id="KW-1185">Reference proteome</keyword>
<gene>
    <name evidence="19" type="ORF">QYM36_016039</name>
</gene>
<dbReference type="Gene3D" id="3.90.190.10">
    <property type="entry name" value="Protein tyrosine phosphatase superfamily"/>
    <property type="match status" value="1"/>
</dbReference>
<dbReference type="InterPro" id="IPR036860">
    <property type="entry name" value="SH2_dom_sf"/>
</dbReference>
<dbReference type="InterPro" id="IPR003595">
    <property type="entry name" value="Tyr_Pase_cat"/>
</dbReference>
<keyword evidence="6 11" id="KW-0378">Hydrolase</keyword>
<sequence>MGSRSRWFHPSVSGREAELLLKNLGTDGSFLARPSKTNPGDFTLSVRIGEEVTHIKIQNKGDFYDLYGGEKFATLAELVQYYMENSGQLRQKNGECIELRYPLNCGDPTTERWYHGHLSGLEAEKLIIERGKNGSFLVRESQSKPGDYVLSVRTDDKVTHVMIRFKDGKYDVGGGNQFVSLADLIEYYKKNPMVETTGTVVHLKQPFNATRITAAGIDMRVRELQKENSMSSGKGGFWEEFEALQQQECKHLYSRKEGMKPENRHKNRYKNILPFDHTRVVLTEVSNELGADYINANYIRFEDDVDRNSCGYIATQGCLPGSINDFWHMAWQENSRVIVMTTKEVERGKSKCAVYWPKEGETKECGNIAIKFSSETTTADYALREFIVTKADSDEERKVYHYHFQAWPDHGVPADPGCVLNFLHDVNSRQEAIEGAGPIIVHCSAGIGRTGTFIVIDMILTQIKKHGTNCEIDIQRTIQTVRSQRSGMVQTEAQYKFVYMAVQHYMETSMQRMQAERKSALVGRDYTNIRYSSEAVGLSPLTVSPQLAASTPVLPAMQSGKLDEKGPTKCTSEVHLAKNVDEAFRPQIYENIPSRDKKPHLLPLLTSAANIGPPPSFAAPPPPS</sequence>
<dbReference type="Gene3D" id="3.30.505.10">
    <property type="entry name" value="SH2 domain"/>
    <property type="match status" value="2"/>
</dbReference>
<dbReference type="InterPro" id="IPR000980">
    <property type="entry name" value="SH2"/>
</dbReference>
<evidence type="ECO:0000256" key="6">
    <source>
        <dbReference type="ARBA" id="ARBA00022801"/>
    </source>
</evidence>
<evidence type="ECO:0000256" key="11">
    <source>
        <dbReference type="PIRNR" id="PIRNR000929"/>
    </source>
</evidence>
<dbReference type="Proteomes" id="UP001187531">
    <property type="component" value="Unassembled WGS sequence"/>
</dbReference>
<feature type="domain" description="SH2" evidence="16">
    <location>
        <begin position="7"/>
        <end position="103"/>
    </location>
</feature>
<dbReference type="SMART" id="SM00404">
    <property type="entry name" value="PTPc_motif"/>
    <property type="match status" value="1"/>
</dbReference>
<dbReference type="AlphaFoldDB" id="A0AA88HEC1"/>
<evidence type="ECO:0000256" key="15">
    <source>
        <dbReference type="SAM" id="MobiDB-lite"/>
    </source>
</evidence>
<feature type="binding site" evidence="13">
    <location>
        <position position="409"/>
    </location>
    <ligand>
        <name>substrate</name>
    </ligand>
</feature>
<evidence type="ECO:0000256" key="10">
    <source>
        <dbReference type="ARBA" id="ARBA00051722"/>
    </source>
</evidence>
<evidence type="ECO:0000256" key="9">
    <source>
        <dbReference type="ARBA" id="ARBA00034734"/>
    </source>
</evidence>
<keyword evidence="7 11" id="KW-0904">Protein phosphatase</keyword>
<comment type="caution">
    <text evidence="19">The sequence shown here is derived from an EMBL/GenBank/DDBJ whole genome shotgun (WGS) entry which is preliminary data.</text>
</comment>
<evidence type="ECO:0000256" key="14">
    <source>
        <dbReference type="PROSITE-ProRule" id="PRU00191"/>
    </source>
</evidence>
<keyword evidence="3 11" id="KW-0963">Cytoplasm</keyword>
<dbReference type="CDD" id="cd09931">
    <property type="entry name" value="SH2_C-SH2_SHP_like"/>
    <property type="match status" value="1"/>
</dbReference>
<evidence type="ECO:0000256" key="5">
    <source>
        <dbReference type="ARBA" id="ARBA00022737"/>
    </source>
</evidence>
<dbReference type="GO" id="GO:0048666">
    <property type="term" value="P:neuron development"/>
    <property type="evidence" value="ECO:0007669"/>
    <property type="project" value="UniProtKB-ARBA"/>
</dbReference>
<feature type="domain" description="Tyrosine-protein phosphatase" evidence="17">
    <location>
        <begin position="237"/>
        <end position="505"/>
    </location>
</feature>
<evidence type="ECO:0000259" key="17">
    <source>
        <dbReference type="PROSITE" id="PS50055"/>
    </source>
</evidence>